<dbReference type="Proteomes" id="UP000012488">
    <property type="component" value="Chromosome"/>
</dbReference>
<protein>
    <submittedName>
        <fullName evidence="6">Sugar transporter</fullName>
    </submittedName>
</protein>
<dbReference type="InterPro" id="IPR003715">
    <property type="entry name" value="Poly_export_N"/>
</dbReference>
<dbReference type="InterPro" id="IPR049712">
    <property type="entry name" value="Poly_export"/>
</dbReference>
<feature type="domain" description="AprE-like long alpha-helical hairpin" evidence="5">
    <location>
        <begin position="165"/>
        <end position="352"/>
    </location>
</feature>
<organism evidence="6 7">
    <name type="scientific">Methylobacterium mesophilicum SR1.6/6</name>
    <dbReference type="NCBI Taxonomy" id="908290"/>
    <lineage>
        <taxon>Bacteria</taxon>
        <taxon>Pseudomonadati</taxon>
        <taxon>Pseudomonadota</taxon>
        <taxon>Alphaproteobacteria</taxon>
        <taxon>Hyphomicrobiales</taxon>
        <taxon>Methylobacteriaceae</taxon>
        <taxon>Methylobacterium</taxon>
    </lineage>
</organism>
<feature type="domain" description="Polysaccharide export protein N-terminal" evidence="4">
    <location>
        <begin position="26"/>
        <end position="112"/>
    </location>
</feature>
<feature type="compositionally biased region" description="Polar residues" evidence="3">
    <location>
        <begin position="414"/>
        <end position="447"/>
    </location>
</feature>
<proteinExistence type="predicted"/>
<evidence type="ECO:0000259" key="4">
    <source>
        <dbReference type="Pfam" id="PF02563"/>
    </source>
</evidence>
<accession>A0A6B9FP38</accession>
<dbReference type="InterPro" id="IPR058781">
    <property type="entry name" value="HH_AprE-like"/>
</dbReference>
<evidence type="ECO:0000256" key="3">
    <source>
        <dbReference type="SAM" id="MobiDB-lite"/>
    </source>
</evidence>
<reference evidence="6 7" key="1">
    <citation type="journal article" date="2012" name="Genet. Mol. Biol.">
        <title>Analysis of 16S rRNA and mxaF genes revealing insights into Methylobacterium niche-specific plant association.</title>
        <authorList>
            <person name="Dourado M.N."/>
            <person name="Andreote F.D."/>
            <person name="Dini-Andreote F."/>
            <person name="Conti R."/>
            <person name="Araujo J.M."/>
            <person name="Araujo W.L."/>
        </authorList>
    </citation>
    <scope>NUCLEOTIDE SEQUENCE [LARGE SCALE GENOMIC DNA]</scope>
    <source>
        <strain evidence="6 7">SR1.6/6</strain>
    </source>
</reference>
<gene>
    <name evidence="6" type="ORF">MMSR116_13305</name>
</gene>
<name>A0A6B9FP38_9HYPH</name>
<dbReference type="EMBL" id="CP043538">
    <property type="protein sequence ID" value="QGY02748.1"/>
    <property type="molecule type" value="Genomic_DNA"/>
</dbReference>
<evidence type="ECO:0000313" key="6">
    <source>
        <dbReference type="EMBL" id="QGY02748.1"/>
    </source>
</evidence>
<evidence type="ECO:0000256" key="2">
    <source>
        <dbReference type="SAM" id="Coils"/>
    </source>
</evidence>
<dbReference type="KEGG" id="mmes:MMSR116_13305"/>
<evidence type="ECO:0000259" key="5">
    <source>
        <dbReference type="Pfam" id="PF25994"/>
    </source>
</evidence>
<keyword evidence="6" id="KW-0762">Sugar transport</keyword>
<feature type="coiled-coil region" evidence="2">
    <location>
        <begin position="225"/>
        <end position="259"/>
    </location>
</feature>
<dbReference type="GO" id="GO:0015159">
    <property type="term" value="F:polysaccharide transmembrane transporter activity"/>
    <property type="evidence" value="ECO:0007669"/>
    <property type="project" value="InterPro"/>
</dbReference>
<sequence>MSLWPRVFAFYCASIICTHGVVAGETPGRYLLGPQDRINIRVYDLRRNTGEAYSWVALNGQFLVAADGTVSLPIIGQIKAEGGTPGDLATAIGVALKQAADLAERPAASVEVATYRPFYITGAVQQPGKYEYQPGLTVIQAVSTAQGFVRGSDPLAMQRNALTSRGETQTLAAERVALITRLERLDAEIAGADTITIAEELKNNSDKTRVAQAIRDEQLIFETRRNATKAEVLAIQRNIDTLKSELTVLESKSKTLDRQLELSQSELNLVSDLVSKGLSIAPRRLAAQQSQASFESNRLDVQVAMLRAQQSLARAERDIIDLRARFRREALSEAAETRQKLALNEEKARTAENLLSNAESQMLSSTSDAFGNTVARFEITRGIDGAAKTWVVSEDTSVEPGDVVKVSLQRGRGAQTNQMTETPMVATSPSRSTGGVSPGRSGTYSTEVTRRATENTIP</sequence>
<dbReference type="AlphaFoldDB" id="A0A6B9FP38"/>
<dbReference type="PANTHER" id="PTHR33619">
    <property type="entry name" value="POLYSACCHARIDE EXPORT PROTEIN GFCE-RELATED"/>
    <property type="match status" value="1"/>
</dbReference>
<feature type="region of interest" description="Disordered" evidence="3">
    <location>
        <begin position="412"/>
        <end position="458"/>
    </location>
</feature>
<dbReference type="Pfam" id="PF02563">
    <property type="entry name" value="Poly_export"/>
    <property type="match status" value="1"/>
</dbReference>
<reference evidence="6 7" key="2">
    <citation type="journal article" date="2013" name="Genome Announc.">
        <title>Draft Genome Sequence of Methylobacterium mesophilicum Strain SR1.6/6, Isolated from Citrus sinensis.</title>
        <authorList>
            <person name="Marinho Almeida D."/>
            <person name="Dini-Andreote F."/>
            <person name="Camargo Neves A.A."/>
            <person name="Juca Ramos R.T."/>
            <person name="Andreote F.D."/>
            <person name="Carneiro A.R."/>
            <person name="Oliveira de Souza Lima A."/>
            <person name="Caracciolo Gomes de Sa P.H."/>
            <person name="Ribeiro Barbosa M.S."/>
            <person name="Araujo W.L."/>
            <person name="Silva A."/>
        </authorList>
    </citation>
    <scope>NUCLEOTIDE SEQUENCE [LARGE SCALE GENOMIC DNA]</scope>
    <source>
        <strain evidence="6 7">SR1.6/6</strain>
    </source>
</reference>
<evidence type="ECO:0000313" key="7">
    <source>
        <dbReference type="Proteomes" id="UP000012488"/>
    </source>
</evidence>
<dbReference type="PANTHER" id="PTHR33619:SF3">
    <property type="entry name" value="POLYSACCHARIDE EXPORT PROTEIN GFCE-RELATED"/>
    <property type="match status" value="1"/>
</dbReference>
<dbReference type="OrthoDB" id="9798876at2"/>
<keyword evidence="6" id="KW-0813">Transport</keyword>
<keyword evidence="2" id="KW-0175">Coiled coil</keyword>
<dbReference type="Gene3D" id="3.30.1950.10">
    <property type="entry name" value="wza like domain"/>
    <property type="match status" value="1"/>
</dbReference>
<keyword evidence="1" id="KW-0732">Signal</keyword>
<feature type="compositionally biased region" description="Basic and acidic residues" evidence="3">
    <location>
        <begin position="448"/>
        <end position="458"/>
    </location>
</feature>
<evidence type="ECO:0000256" key="1">
    <source>
        <dbReference type="ARBA" id="ARBA00022729"/>
    </source>
</evidence>
<feature type="coiled-coil region" evidence="2">
    <location>
        <begin position="305"/>
        <end position="361"/>
    </location>
</feature>
<dbReference type="Pfam" id="PF25994">
    <property type="entry name" value="HH_AprE"/>
    <property type="match status" value="1"/>
</dbReference>